<reference evidence="2 3" key="2">
    <citation type="journal article" date="2013" name="Plant Cell Physiol.">
        <title>Rice Annotation Project Database (RAP-DB): an integrative and interactive database for rice genomics.</title>
        <authorList>
            <person name="Sakai H."/>
            <person name="Lee S.S."/>
            <person name="Tanaka T."/>
            <person name="Numa H."/>
            <person name="Kim J."/>
            <person name="Kawahara Y."/>
            <person name="Wakimoto H."/>
            <person name="Yang C.C."/>
            <person name="Iwamoto M."/>
            <person name="Abe T."/>
            <person name="Yamada Y."/>
            <person name="Muto A."/>
            <person name="Inokuchi H."/>
            <person name="Ikemura T."/>
            <person name="Matsumoto T."/>
            <person name="Sasaki T."/>
            <person name="Itoh T."/>
        </authorList>
    </citation>
    <scope>NUCLEOTIDE SEQUENCE [LARGE SCALE GENOMIC DNA]</scope>
    <source>
        <strain evidence="3">cv. Nipponbare</strain>
    </source>
</reference>
<organism evidence="2 3">
    <name type="scientific">Oryza sativa subsp. japonica</name>
    <name type="common">Rice</name>
    <dbReference type="NCBI Taxonomy" id="39947"/>
    <lineage>
        <taxon>Eukaryota</taxon>
        <taxon>Viridiplantae</taxon>
        <taxon>Streptophyta</taxon>
        <taxon>Embryophyta</taxon>
        <taxon>Tracheophyta</taxon>
        <taxon>Spermatophyta</taxon>
        <taxon>Magnoliopsida</taxon>
        <taxon>Liliopsida</taxon>
        <taxon>Poales</taxon>
        <taxon>Poaceae</taxon>
        <taxon>BOP clade</taxon>
        <taxon>Oryzoideae</taxon>
        <taxon>Oryzeae</taxon>
        <taxon>Oryzinae</taxon>
        <taxon>Oryza</taxon>
        <taxon>Oryza sativa</taxon>
    </lineage>
</organism>
<dbReference type="PaxDb" id="39947-A0A0P0V3K5"/>
<dbReference type="InParanoid" id="A0A0P0V3K5"/>
<evidence type="ECO:0000313" key="2">
    <source>
        <dbReference type="EMBL" id="BAS72370.1"/>
    </source>
</evidence>
<dbReference type="EMBL" id="AP014957">
    <property type="protein sequence ID" value="BAS72370.1"/>
    <property type="molecule type" value="Genomic_DNA"/>
</dbReference>
<dbReference type="Proteomes" id="UP000059680">
    <property type="component" value="Chromosome 1"/>
</dbReference>
<evidence type="ECO:0000256" key="1">
    <source>
        <dbReference type="SAM" id="MobiDB-lite"/>
    </source>
</evidence>
<accession>A0A0P0V3K5</accession>
<reference evidence="3" key="1">
    <citation type="journal article" date="2005" name="Nature">
        <title>The map-based sequence of the rice genome.</title>
        <authorList>
            <consortium name="International rice genome sequencing project (IRGSP)"/>
            <person name="Matsumoto T."/>
            <person name="Wu J."/>
            <person name="Kanamori H."/>
            <person name="Katayose Y."/>
            <person name="Fujisawa M."/>
            <person name="Namiki N."/>
            <person name="Mizuno H."/>
            <person name="Yamamoto K."/>
            <person name="Antonio B.A."/>
            <person name="Baba T."/>
            <person name="Sakata K."/>
            <person name="Nagamura Y."/>
            <person name="Aoki H."/>
            <person name="Arikawa K."/>
            <person name="Arita K."/>
            <person name="Bito T."/>
            <person name="Chiden Y."/>
            <person name="Fujitsuka N."/>
            <person name="Fukunaka R."/>
            <person name="Hamada M."/>
            <person name="Harada C."/>
            <person name="Hayashi A."/>
            <person name="Hijishita S."/>
            <person name="Honda M."/>
            <person name="Hosokawa S."/>
            <person name="Ichikawa Y."/>
            <person name="Idonuma A."/>
            <person name="Iijima M."/>
            <person name="Ikeda M."/>
            <person name="Ikeno M."/>
            <person name="Ito K."/>
            <person name="Ito S."/>
            <person name="Ito T."/>
            <person name="Ito Y."/>
            <person name="Ito Y."/>
            <person name="Iwabuchi A."/>
            <person name="Kamiya K."/>
            <person name="Karasawa W."/>
            <person name="Kurita K."/>
            <person name="Katagiri S."/>
            <person name="Kikuta A."/>
            <person name="Kobayashi H."/>
            <person name="Kobayashi N."/>
            <person name="Machita K."/>
            <person name="Maehara T."/>
            <person name="Masukawa M."/>
            <person name="Mizubayashi T."/>
            <person name="Mukai Y."/>
            <person name="Nagasaki H."/>
            <person name="Nagata Y."/>
            <person name="Naito S."/>
            <person name="Nakashima M."/>
            <person name="Nakama Y."/>
            <person name="Nakamichi Y."/>
            <person name="Nakamura M."/>
            <person name="Meguro A."/>
            <person name="Negishi M."/>
            <person name="Ohta I."/>
            <person name="Ohta T."/>
            <person name="Okamoto M."/>
            <person name="Ono N."/>
            <person name="Saji S."/>
            <person name="Sakaguchi M."/>
            <person name="Sakai K."/>
            <person name="Shibata M."/>
            <person name="Shimokawa T."/>
            <person name="Song J."/>
            <person name="Takazaki Y."/>
            <person name="Terasawa K."/>
            <person name="Tsugane M."/>
            <person name="Tsuji K."/>
            <person name="Ueda S."/>
            <person name="Waki K."/>
            <person name="Yamagata H."/>
            <person name="Yamamoto M."/>
            <person name="Yamamoto S."/>
            <person name="Yamane H."/>
            <person name="Yoshiki S."/>
            <person name="Yoshihara R."/>
            <person name="Yukawa K."/>
            <person name="Zhong H."/>
            <person name="Yano M."/>
            <person name="Yuan Q."/>
            <person name="Ouyang S."/>
            <person name="Liu J."/>
            <person name="Jones K.M."/>
            <person name="Gansberger K."/>
            <person name="Moffat K."/>
            <person name="Hill J."/>
            <person name="Bera J."/>
            <person name="Fadrosh D."/>
            <person name="Jin S."/>
            <person name="Johri S."/>
            <person name="Kim M."/>
            <person name="Overton L."/>
            <person name="Reardon M."/>
            <person name="Tsitrin T."/>
            <person name="Vuong H."/>
            <person name="Weaver B."/>
            <person name="Ciecko A."/>
            <person name="Tallon L."/>
            <person name="Jackson J."/>
            <person name="Pai G."/>
            <person name="Aken S.V."/>
            <person name="Utterback T."/>
            <person name="Reidmuller S."/>
            <person name="Feldblyum T."/>
            <person name="Hsiao J."/>
            <person name="Zismann V."/>
            <person name="Iobst S."/>
            <person name="de Vazeille A.R."/>
            <person name="Buell C.R."/>
            <person name="Ying K."/>
            <person name="Li Y."/>
            <person name="Lu T."/>
            <person name="Huang Y."/>
            <person name="Zhao Q."/>
            <person name="Feng Q."/>
            <person name="Zhang L."/>
            <person name="Zhu J."/>
            <person name="Weng Q."/>
            <person name="Mu J."/>
            <person name="Lu Y."/>
            <person name="Fan D."/>
            <person name="Liu Y."/>
            <person name="Guan J."/>
            <person name="Zhang Y."/>
            <person name="Yu S."/>
            <person name="Liu X."/>
            <person name="Zhang Y."/>
            <person name="Hong G."/>
            <person name="Han B."/>
            <person name="Choisne N."/>
            <person name="Demange N."/>
            <person name="Orjeda G."/>
            <person name="Samain S."/>
            <person name="Cattolico L."/>
            <person name="Pelletier E."/>
            <person name="Couloux A."/>
            <person name="Segurens B."/>
            <person name="Wincker P."/>
            <person name="D'Hont A."/>
            <person name="Scarpelli C."/>
            <person name="Weissenbach J."/>
            <person name="Salanoubat M."/>
            <person name="Quetier F."/>
            <person name="Yu Y."/>
            <person name="Kim H.R."/>
            <person name="Rambo T."/>
            <person name="Currie J."/>
            <person name="Collura K."/>
            <person name="Luo M."/>
            <person name="Yang T."/>
            <person name="Ammiraju J.S.S."/>
            <person name="Engler F."/>
            <person name="Soderlund C."/>
            <person name="Wing R.A."/>
            <person name="Palmer L.E."/>
            <person name="de la Bastide M."/>
            <person name="Spiegel L."/>
            <person name="Nascimento L."/>
            <person name="Zutavern T."/>
            <person name="O'Shaughnessy A."/>
            <person name="Dike S."/>
            <person name="Dedhia N."/>
            <person name="Preston R."/>
            <person name="Balija V."/>
            <person name="McCombie W.R."/>
            <person name="Chow T."/>
            <person name="Chen H."/>
            <person name="Chung M."/>
            <person name="Chen C."/>
            <person name="Shaw J."/>
            <person name="Wu H."/>
            <person name="Hsiao K."/>
            <person name="Chao Y."/>
            <person name="Chu M."/>
            <person name="Cheng C."/>
            <person name="Hour A."/>
            <person name="Lee P."/>
            <person name="Lin S."/>
            <person name="Lin Y."/>
            <person name="Liou J."/>
            <person name="Liu S."/>
            <person name="Hsing Y."/>
            <person name="Raghuvanshi S."/>
            <person name="Mohanty A."/>
            <person name="Bharti A.K."/>
            <person name="Gaur A."/>
            <person name="Gupta V."/>
            <person name="Kumar D."/>
            <person name="Ravi V."/>
            <person name="Vij S."/>
            <person name="Kapur A."/>
            <person name="Khurana P."/>
            <person name="Khurana P."/>
            <person name="Khurana J.P."/>
            <person name="Tyagi A.K."/>
            <person name="Gaikwad K."/>
            <person name="Singh A."/>
            <person name="Dalal V."/>
            <person name="Srivastava S."/>
            <person name="Dixit A."/>
            <person name="Pal A.K."/>
            <person name="Ghazi I.A."/>
            <person name="Yadav M."/>
            <person name="Pandit A."/>
            <person name="Bhargava A."/>
            <person name="Sureshbabu K."/>
            <person name="Batra K."/>
            <person name="Sharma T.R."/>
            <person name="Mohapatra T."/>
            <person name="Singh N.K."/>
            <person name="Messing J."/>
            <person name="Nelson A.B."/>
            <person name="Fuks G."/>
            <person name="Kavchok S."/>
            <person name="Keizer G."/>
            <person name="Linton E."/>
            <person name="Llaca V."/>
            <person name="Song R."/>
            <person name="Tanyolac B."/>
            <person name="Young S."/>
            <person name="Ho-Il K."/>
            <person name="Hahn J.H."/>
            <person name="Sangsakoo G."/>
            <person name="Vanavichit A."/>
            <person name="de Mattos Luiz.A.T."/>
            <person name="Zimmer P.D."/>
            <person name="Malone G."/>
            <person name="Dellagostin O."/>
            <person name="de Oliveira A.C."/>
            <person name="Bevan M."/>
            <person name="Bancroft I."/>
            <person name="Minx P."/>
            <person name="Cordum H."/>
            <person name="Wilson R."/>
            <person name="Cheng Z."/>
            <person name="Jin W."/>
            <person name="Jiang J."/>
            <person name="Leong S.A."/>
            <person name="Iwama H."/>
            <person name="Gojobori T."/>
            <person name="Itoh T."/>
            <person name="Niimura Y."/>
            <person name="Fujii Y."/>
            <person name="Habara T."/>
            <person name="Sakai H."/>
            <person name="Sato Y."/>
            <person name="Wilson G."/>
            <person name="Kumar K."/>
            <person name="McCouch S."/>
            <person name="Juretic N."/>
            <person name="Hoen D."/>
            <person name="Wright S."/>
            <person name="Bruskiewich R."/>
            <person name="Bureau T."/>
            <person name="Miyao A."/>
            <person name="Hirochika H."/>
            <person name="Nishikawa T."/>
            <person name="Kadowaki K."/>
            <person name="Sugiura M."/>
            <person name="Burr B."/>
            <person name="Sasaki T."/>
        </authorList>
    </citation>
    <scope>NUCLEOTIDE SEQUENCE [LARGE SCALE GENOMIC DNA]</scope>
    <source>
        <strain evidence="3">cv. Nipponbare</strain>
    </source>
</reference>
<evidence type="ECO:0000313" key="3">
    <source>
        <dbReference type="Proteomes" id="UP000059680"/>
    </source>
</evidence>
<keyword evidence="3" id="KW-1185">Reference proteome</keyword>
<gene>
    <name evidence="2" type="ordered locus">Os01g0510001</name>
    <name evidence="2" type="ORF">OSNPB_010510001</name>
</gene>
<protein>
    <submittedName>
        <fullName evidence="2">Os01g0510001 protein</fullName>
    </submittedName>
</protein>
<proteinExistence type="predicted"/>
<sequence>MSSRLGPRSLREAMRTSQGGEVGSSLLSDGNRGVVRWSEEELVGGGPNRRTGTGSAWSRDPRGAPPVVSRSIGVDRGGGRGSRRGRHTSFLLSPQASSPFHSIPVSRCPCRRGARSSSFDSLTMACNSTIVAPAVGLEGGRWWHALLFTSSVTTGT</sequence>
<reference evidence="2 3" key="3">
    <citation type="journal article" date="2013" name="Rice">
        <title>Improvement of the Oryza sativa Nipponbare reference genome using next generation sequence and optical map data.</title>
        <authorList>
            <person name="Kawahara Y."/>
            <person name="de la Bastide M."/>
            <person name="Hamilton J.P."/>
            <person name="Kanamori H."/>
            <person name="McCombie W.R."/>
            <person name="Ouyang S."/>
            <person name="Schwartz D.C."/>
            <person name="Tanaka T."/>
            <person name="Wu J."/>
            <person name="Zhou S."/>
            <person name="Childs K.L."/>
            <person name="Davidson R.M."/>
            <person name="Lin H."/>
            <person name="Quesada-Ocampo L."/>
            <person name="Vaillancourt B."/>
            <person name="Sakai H."/>
            <person name="Lee S.S."/>
            <person name="Kim J."/>
            <person name="Numa H."/>
            <person name="Itoh T."/>
            <person name="Buell C.R."/>
            <person name="Matsumoto T."/>
        </authorList>
    </citation>
    <scope>NUCLEOTIDE SEQUENCE [LARGE SCALE GENOMIC DNA]</scope>
    <source>
        <strain evidence="3">cv. Nipponbare</strain>
    </source>
</reference>
<dbReference type="AlphaFoldDB" id="A0A0P0V3K5"/>
<feature type="region of interest" description="Disordered" evidence="1">
    <location>
        <begin position="1"/>
        <end position="95"/>
    </location>
</feature>
<name>A0A0P0V3K5_ORYSJ</name>